<accession>A0A835YIS5</accession>
<dbReference type="Proteomes" id="UP000664859">
    <property type="component" value="Unassembled WGS sequence"/>
</dbReference>
<evidence type="ECO:0000313" key="1">
    <source>
        <dbReference type="EMBL" id="KAG5176132.1"/>
    </source>
</evidence>
<sequence length="210" mass="23160">MKEARERLLSMLPPIDTSCHPWERIVNPVHTRHQVKLFDVASRSPLVKAKRLVEQELGPLINRTLLGLGGQGSDAASTSTFQQDVVGARTCAAPSPRLMLNNLKAALKHNDSFPVGVNISLHDGGELHVWPGSFDTTEVNKKDRVTVRLDARDIILFHGALIHAGAGYEGDDGEYHLRLHYYTQTAHGRDAWPVVNKTELVGHIDDAEAV</sequence>
<keyword evidence="2" id="KW-1185">Reference proteome</keyword>
<organism evidence="1 2">
    <name type="scientific">Tribonema minus</name>
    <dbReference type="NCBI Taxonomy" id="303371"/>
    <lineage>
        <taxon>Eukaryota</taxon>
        <taxon>Sar</taxon>
        <taxon>Stramenopiles</taxon>
        <taxon>Ochrophyta</taxon>
        <taxon>PX clade</taxon>
        <taxon>Xanthophyceae</taxon>
        <taxon>Tribonematales</taxon>
        <taxon>Tribonemataceae</taxon>
        <taxon>Tribonema</taxon>
    </lineage>
</organism>
<proteinExistence type="predicted"/>
<dbReference type="OrthoDB" id="90882at2759"/>
<evidence type="ECO:0000313" key="2">
    <source>
        <dbReference type="Proteomes" id="UP000664859"/>
    </source>
</evidence>
<gene>
    <name evidence="1" type="ORF">JKP88DRAFT_228072</name>
</gene>
<dbReference type="SUPFAM" id="SSF51197">
    <property type="entry name" value="Clavaminate synthase-like"/>
    <property type="match status" value="1"/>
</dbReference>
<evidence type="ECO:0008006" key="3">
    <source>
        <dbReference type="Google" id="ProtNLM"/>
    </source>
</evidence>
<reference evidence="1" key="1">
    <citation type="submission" date="2021-02" db="EMBL/GenBank/DDBJ databases">
        <title>First Annotated Genome of the Yellow-green Alga Tribonema minus.</title>
        <authorList>
            <person name="Mahan K.M."/>
        </authorList>
    </citation>
    <scope>NUCLEOTIDE SEQUENCE</scope>
    <source>
        <strain evidence="1">UTEX B ZZ1240</strain>
    </source>
</reference>
<comment type="caution">
    <text evidence="1">The sequence shown here is derived from an EMBL/GenBank/DDBJ whole genome shotgun (WGS) entry which is preliminary data.</text>
</comment>
<dbReference type="EMBL" id="JAFCMP010000540">
    <property type="protein sequence ID" value="KAG5176132.1"/>
    <property type="molecule type" value="Genomic_DNA"/>
</dbReference>
<name>A0A835YIS5_9STRA</name>
<feature type="non-terminal residue" evidence="1">
    <location>
        <position position="1"/>
    </location>
</feature>
<dbReference type="AlphaFoldDB" id="A0A835YIS5"/>
<protein>
    <recommendedName>
        <fullName evidence="3">Phytanoyl-CoA dioxygenase</fullName>
    </recommendedName>
</protein>